<dbReference type="Proteomes" id="UP000179797">
    <property type="component" value="Unassembled WGS sequence"/>
</dbReference>
<name>A0A1S1Z0W8_FLAPC</name>
<accession>A0A1S1Z0W8</accession>
<dbReference type="RefSeq" id="WP_044223060.1">
    <property type="nucleotide sequence ID" value="NZ_JRYR02000001.1"/>
</dbReference>
<evidence type="ECO:0008006" key="3">
    <source>
        <dbReference type="Google" id="ProtNLM"/>
    </source>
</evidence>
<evidence type="ECO:0000313" key="2">
    <source>
        <dbReference type="Proteomes" id="UP000179797"/>
    </source>
</evidence>
<dbReference type="InterPro" id="IPR032774">
    <property type="entry name" value="WG_beta_rep"/>
</dbReference>
<dbReference type="OrthoDB" id="2485468at2"/>
<gene>
    <name evidence="1" type="ORF">NH26_11260</name>
</gene>
<comment type="caution">
    <text evidence="1">The sequence shown here is derived from an EMBL/GenBank/DDBJ whole genome shotgun (WGS) entry which is preliminary data.</text>
</comment>
<dbReference type="PANTHER" id="PTHR37841:SF1">
    <property type="entry name" value="DUF3298 DOMAIN-CONTAINING PROTEIN"/>
    <property type="match status" value="1"/>
</dbReference>
<reference evidence="1 2" key="1">
    <citation type="journal article" date="2012" name="Int. J. Syst. Evol. Microbiol.">
        <title>Flammeovirga pacifica sp. nov., isolated from deep-sea sediment.</title>
        <authorList>
            <person name="Xu H."/>
            <person name="Fu Y."/>
            <person name="Yang N."/>
            <person name="Ding Z."/>
            <person name="Lai Q."/>
            <person name="Zeng R."/>
        </authorList>
    </citation>
    <scope>NUCLEOTIDE SEQUENCE [LARGE SCALE GENOMIC DNA]</scope>
    <source>
        <strain evidence="2">DSM 24597 / LMG 26175 / WPAGA1</strain>
    </source>
</reference>
<keyword evidence="2" id="KW-1185">Reference proteome</keyword>
<dbReference type="EMBL" id="JRYR02000001">
    <property type="protein sequence ID" value="OHX66891.1"/>
    <property type="molecule type" value="Genomic_DNA"/>
</dbReference>
<dbReference type="Pfam" id="PF14903">
    <property type="entry name" value="WG_beta_rep"/>
    <property type="match status" value="1"/>
</dbReference>
<evidence type="ECO:0000313" key="1">
    <source>
        <dbReference type="EMBL" id="OHX66891.1"/>
    </source>
</evidence>
<sequence length="876" mass="102452">MIKNILIIISLFVSTNIFGQNARTFWKLSQKGEYDKIYKKLIKETDDINESASLNYIWGLYYIKNDEVYDLDTAYNYLQKADTLWKQADDELKAKFTKFYVTNDSIKTWITYVEASAYRAATKEMTEKAFIDYINKYPHSLILPKAIDKRDSLGFEIARQSHTYASYELFLRSYPDAKQSQEALSQYEKLVFQHKTKNADEQSLRLFLMEHPDSPYKEKVEKELYDIITAYKTKIAYEHFIRDFSNSDLSNQAIFQLFLLSSNKDSLLQLYPQWEEYDYYKKLLQESQFIKYPVSVNQKIGFINVYGEMKIQPEYNNVDASYMCNGTDKLFLSVTDSSNQIGLIDFTQKVMIPFEYDQIEKVYEGIYTINKGNKIGLYALGEGEWIPPTYDQIIPISRRLYGVRMKSRWGIISVDGELKFPIEAGQLITVSENMILVMKKGRWAQFSESDVYNATIARDDSQFIYEGYKTIKDNWYILQENEKWTVFTPNGEKYTKDYDGITDALDKKHWWVNNDTTYTLLTYTNDIVVDSLHTVYEYPQGFISKKGNEWDAYSWEGDSLYSITADTLFFYQNRNDLVYSQDKTVSFHFKNGSDCSLEKYSDWSVVYVTQESDTVSYIAAKFKKNGKYALLNEKGHQVMTPQFSRMEVFKHGVIAKYGSLEYYYNFKGDKIIPKGYESITVHGEYLHLYSKKKYGFYDVNSKLKIEPIFDAAIQPTTLTKKGVNLWLGSKGGKKGFFDIHKLNNASFYYEDIQLLNMDTTSAFVFEDEQWKLLDVQHNTIKMSCDEYQVKESNDSTFWLKYKKGNGFGVYHSVTGDIIYPEFQNVINLGSLEVPLFMVNQFIHQADLNIILYLNKEGKVVYQSLLKPESYKNINCQ</sequence>
<organism evidence="1 2">
    <name type="scientific">Flammeovirga pacifica</name>
    <dbReference type="NCBI Taxonomy" id="915059"/>
    <lineage>
        <taxon>Bacteria</taxon>
        <taxon>Pseudomonadati</taxon>
        <taxon>Bacteroidota</taxon>
        <taxon>Cytophagia</taxon>
        <taxon>Cytophagales</taxon>
        <taxon>Flammeovirgaceae</taxon>
        <taxon>Flammeovirga</taxon>
    </lineage>
</organism>
<dbReference type="STRING" id="915059.NH26_11260"/>
<dbReference type="AlphaFoldDB" id="A0A1S1Z0W8"/>
<dbReference type="PANTHER" id="PTHR37841">
    <property type="entry name" value="GLR2918 PROTEIN"/>
    <property type="match status" value="1"/>
</dbReference>
<protein>
    <recommendedName>
        <fullName evidence="3">WG repeat-containing protein</fullName>
    </recommendedName>
</protein>
<proteinExistence type="predicted"/>